<gene>
    <name evidence="1" type="ORF">BcabD6B2_56720</name>
</gene>
<comment type="caution">
    <text evidence="1">The sequence shown here is derived from an EMBL/GenBank/DDBJ whole genome shotgun (WGS) entry which is preliminary data.</text>
</comment>
<evidence type="ECO:0000313" key="1">
    <source>
        <dbReference type="EMBL" id="GIX66236.1"/>
    </source>
</evidence>
<proteinExistence type="predicted"/>
<dbReference type="EMBL" id="BPLF01000006">
    <property type="protein sequence ID" value="GIX66236.1"/>
    <property type="molecule type" value="Genomic_DNA"/>
</dbReference>
<dbReference type="AlphaFoldDB" id="A0AAV4M4G2"/>
<keyword evidence="2" id="KW-1185">Reference proteome</keyword>
<dbReference type="RefSeq" id="XP_067718305.1">
    <property type="nucleotide sequence ID" value="XM_067862204.1"/>
</dbReference>
<protein>
    <submittedName>
        <fullName evidence="1">Variant erythrocyte surface antigen-1 family protein</fullName>
    </submittedName>
</protein>
<dbReference type="GeneID" id="94197717"/>
<sequence>MVSPAEKSLKDPPTTLKEALDWLALVGGGFGGNGCGGSGKYEDLEKALKSLDGFDNTFSSNFPGINLGGLIRALANGIGPGFLGYYSNTHFNNEGIAQSRYQSTYKDASWPVSNDDPKECAMVFLGVVPFVFWGLGYLYFKCRIPNDGWSADQLNVSGDSYSGLGAFMTNMGFTPFHLKSMKGSAVAQRLDSGHIYTFDELKKAYDFDSTYYSSSYPKFIEKLEEKVSKTDTNTPLTTCFLLTKEYCQQLKQQGKQDEEVLSKIKTTLQGFETSFGYHNHELTDQIGSFISTHMSQPSSKGADSPSSTGAVAGTLTTLGLGSGAAAAYILNLGGAKTLVNGLLRIG</sequence>
<dbReference type="Proteomes" id="UP001497744">
    <property type="component" value="Unassembled WGS sequence"/>
</dbReference>
<evidence type="ECO:0000313" key="2">
    <source>
        <dbReference type="Proteomes" id="UP001497744"/>
    </source>
</evidence>
<name>A0AAV4M4G2_BABCB</name>
<accession>A0AAV4M4G2</accession>
<organism evidence="1 2">
    <name type="scientific">Babesia caballi</name>
    <dbReference type="NCBI Taxonomy" id="5871"/>
    <lineage>
        <taxon>Eukaryota</taxon>
        <taxon>Sar</taxon>
        <taxon>Alveolata</taxon>
        <taxon>Apicomplexa</taxon>
        <taxon>Aconoidasida</taxon>
        <taxon>Piroplasmida</taxon>
        <taxon>Babesiidae</taxon>
        <taxon>Babesia</taxon>
    </lineage>
</organism>
<reference evidence="1 2" key="1">
    <citation type="submission" date="2021-06" db="EMBL/GenBank/DDBJ databases">
        <title>Genome sequence of Babesia caballi.</title>
        <authorList>
            <person name="Yamagishi J."/>
            <person name="Kidaka T."/>
            <person name="Ochi A."/>
        </authorList>
    </citation>
    <scope>NUCLEOTIDE SEQUENCE [LARGE SCALE GENOMIC DNA]</scope>
    <source>
        <strain evidence="1">USDA-D6B2</strain>
    </source>
</reference>